<proteinExistence type="predicted"/>
<feature type="chain" id="PRO_5045757026" description="Lipoprotein" evidence="2">
    <location>
        <begin position="30"/>
        <end position="241"/>
    </location>
</feature>
<dbReference type="PROSITE" id="PS51257">
    <property type="entry name" value="PROKAR_LIPOPROTEIN"/>
    <property type="match status" value="1"/>
</dbReference>
<dbReference type="Proteomes" id="UP000703720">
    <property type="component" value="Unassembled WGS sequence"/>
</dbReference>
<accession>A0ABS4WN78</accession>
<feature type="region of interest" description="Disordered" evidence="1">
    <location>
        <begin position="27"/>
        <end position="50"/>
    </location>
</feature>
<evidence type="ECO:0008006" key="5">
    <source>
        <dbReference type="Google" id="ProtNLM"/>
    </source>
</evidence>
<dbReference type="EMBL" id="JAGIOA010000001">
    <property type="protein sequence ID" value="MBP2377655.1"/>
    <property type="molecule type" value="Genomic_DNA"/>
</dbReference>
<organism evidence="3 4">
    <name type="scientific">Microbacterium phyllosphaerae</name>
    <dbReference type="NCBI Taxonomy" id="124798"/>
    <lineage>
        <taxon>Bacteria</taxon>
        <taxon>Bacillati</taxon>
        <taxon>Actinomycetota</taxon>
        <taxon>Actinomycetes</taxon>
        <taxon>Micrococcales</taxon>
        <taxon>Microbacteriaceae</taxon>
        <taxon>Microbacterium</taxon>
    </lineage>
</organism>
<evidence type="ECO:0000256" key="2">
    <source>
        <dbReference type="SAM" id="SignalP"/>
    </source>
</evidence>
<comment type="caution">
    <text evidence="3">The sequence shown here is derived from an EMBL/GenBank/DDBJ whole genome shotgun (WGS) entry which is preliminary data.</text>
</comment>
<dbReference type="RefSeq" id="WP_210096984.1">
    <property type="nucleotide sequence ID" value="NZ_BAAAIO010000001.1"/>
</dbReference>
<sequence length="241" mass="24224">MATPTRVIAALSALAAALLIAGCTSTPGADAPTDAPSTSPTAGSTDDADDIEGVLLDDGRMFGVVTWGSSTCVPQVDQVSAEGQTVTVALVDSEDADKACTADLAPRASVGALPEGVDPTKEITLKVTYGDVVDDADLDGDPSFTGTPGSSTEYTPSAGWFDDGSLVLLTWGSSSCAPVVESLEGSGATGTATFVTDDTQVCTMDMAPRATVIAFGDDAVDDDDFTLTLVGGGLDGTVQVR</sequence>
<feature type="compositionally biased region" description="Polar residues" evidence="1">
    <location>
        <begin position="35"/>
        <end position="44"/>
    </location>
</feature>
<evidence type="ECO:0000313" key="4">
    <source>
        <dbReference type="Proteomes" id="UP000703720"/>
    </source>
</evidence>
<reference evidence="3 4" key="1">
    <citation type="submission" date="2021-03" db="EMBL/GenBank/DDBJ databases">
        <title>Sequencing the genomes of 1000 actinobacteria strains.</title>
        <authorList>
            <person name="Klenk H.-P."/>
        </authorList>
    </citation>
    <scope>NUCLEOTIDE SEQUENCE [LARGE SCALE GENOMIC DNA]</scope>
    <source>
        <strain evidence="3 4">DSM 13468</strain>
    </source>
</reference>
<evidence type="ECO:0000256" key="1">
    <source>
        <dbReference type="SAM" id="MobiDB-lite"/>
    </source>
</evidence>
<evidence type="ECO:0000313" key="3">
    <source>
        <dbReference type="EMBL" id="MBP2377655.1"/>
    </source>
</evidence>
<keyword evidence="4" id="KW-1185">Reference proteome</keyword>
<name>A0ABS4WN78_9MICO</name>
<feature type="signal peptide" evidence="2">
    <location>
        <begin position="1"/>
        <end position="29"/>
    </location>
</feature>
<gene>
    <name evidence="3" type="ORF">JOF42_001150</name>
</gene>
<keyword evidence="2" id="KW-0732">Signal</keyword>
<protein>
    <recommendedName>
        <fullName evidence="5">Lipoprotein</fullName>
    </recommendedName>
</protein>